<dbReference type="EMBL" id="JABSTU010000004">
    <property type="protein sequence ID" value="KAH8033910.1"/>
    <property type="molecule type" value="Genomic_DNA"/>
</dbReference>
<evidence type="ECO:0000256" key="1">
    <source>
        <dbReference type="SAM" id="MobiDB-lite"/>
    </source>
</evidence>
<reference evidence="2" key="1">
    <citation type="journal article" date="2020" name="Cell">
        <title>Large-Scale Comparative Analyses of Tick Genomes Elucidate Their Genetic Diversity and Vector Capacities.</title>
        <authorList>
            <consortium name="Tick Genome and Microbiome Consortium (TIGMIC)"/>
            <person name="Jia N."/>
            <person name="Wang J."/>
            <person name="Shi W."/>
            <person name="Du L."/>
            <person name="Sun Y."/>
            <person name="Zhan W."/>
            <person name="Jiang J.F."/>
            <person name="Wang Q."/>
            <person name="Zhang B."/>
            <person name="Ji P."/>
            <person name="Bell-Sakyi L."/>
            <person name="Cui X.M."/>
            <person name="Yuan T.T."/>
            <person name="Jiang B.G."/>
            <person name="Yang W.F."/>
            <person name="Lam T.T."/>
            <person name="Chang Q.C."/>
            <person name="Ding S.J."/>
            <person name="Wang X.J."/>
            <person name="Zhu J.G."/>
            <person name="Ruan X.D."/>
            <person name="Zhao L."/>
            <person name="Wei J.T."/>
            <person name="Ye R.Z."/>
            <person name="Que T.C."/>
            <person name="Du C.H."/>
            <person name="Zhou Y.H."/>
            <person name="Cheng J.X."/>
            <person name="Dai P.F."/>
            <person name="Guo W.B."/>
            <person name="Han X.H."/>
            <person name="Huang E.J."/>
            <person name="Li L.F."/>
            <person name="Wei W."/>
            <person name="Gao Y.C."/>
            <person name="Liu J.Z."/>
            <person name="Shao H.Z."/>
            <person name="Wang X."/>
            <person name="Wang C.C."/>
            <person name="Yang T.C."/>
            <person name="Huo Q.B."/>
            <person name="Li W."/>
            <person name="Chen H.Y."/>
            <person name="Chen S.E."/>
            <person name="Zhou L.G."/>
            <person name="Ni X.B."/>
            <person name="Tian J.H."/>
            <person name="Sheng Y."/>
            <person name="Liu T."/>
            <person name="Pan Y.S."/>
            <person name="Xia L.Y."/>
            <person name="Li J."/>
            <person name="Zhao F."/>
            <person name="Cao W.C."/>
        </authorList>
    </citation>
    <scope>NUCLEOTIDE SEQUENCE</scope>
    <source>
        <strain evidence="2">Rmic-2018</strain>
    </source>
</reference>
<dbReference type="AlphaFoldDB" id="A0A9J6EHP1"/>
<comment type="caution">
    <text evidence="2">The sequence shown here is derived from an EMBL/GenBank/DDBJ whole genome shotgun (WGS) entry which is preliminary data.</text>
</comment>
<keyword evidence="3" id="KW-1185">Reference proteome</keyword>
<sequence>MSPAKDAKFHFSPTTVSDWCPLSIHGSPTLALLPLAFAFYEPWSPFISRSVCPQWCALCDSITTVEPRVIFASQHRGCCQRAAHAASVLFCQAKNKLKKEIDAQARMPDCGKASVWTEKASIHEEKECQGHEERNRKRHAKEEDSSSRRRRPASQGALLFLISAACPVVSGPPFISPRLPISIVPTLRSGRCEFRIFGGLKPGSDTPSHFSGFRPKLALPLCFDAAHVSIPYVNFCFVLADSLVQSSIIAPYLFSFSGPPHVLCLLLVGTAEARGVQTHPRGPAKCPDVFALFSLPTLLPYLLPRALGDSPSPDVYAGTSSTRVVFVRRAAQPAAVACVRPST</sequence>
<proteinExistence type="predicted"/>
<reference evidence="2" key="2">
    <citation type="submission" date="2021-09" db="EMBL/GenBank/DDBJ databases">
        <authorList>
            <person name="Jia N."/>
            <person name="Wang J."/>
            <person name="Shi W."/>
            <person name="Du L."/>
            <person name="Sun Y."/>
            <person name="Zhan W."/>
            <person name="Jiang J."/>
            <person name="Wang Q."/>
            <person name="Zhang B."/>
            <person name="Ji P."/>
            <person name="Sakyi L.B."/>
            <person name="Cui X."/>
            <person name="Yuan T."/>
            <person name="Jiang B."/>
            <person name="Yang W."/>
            <person name="Lam T.T.-Y."/>
            <person name="Chang Q."/>
            <person name="Ding S."/>
            <person name="Wang X."/>
            <person name="Zhu J."/>
            <person name="Ruan X."/>
            <person name="Zhao L."/>
            <person name="Wei J."/>
            <person name="Que T."/>
            <person name="Du C."/>
            <person name="Cheng J."/>
            <person name="Dai P."/>
            <person name="Han X."/>
            <person name="Huang E."/>
            <person name="Gao Y."/>
            <person name="Liu J."/>
            <person name="Shao H."/>
            <person name="Ye R."/>
            <person name="Li L."/>
            <person name="Wei W."/>
            <person name="Wang X."/>
            <person name="Wang C."/>
            <person name="Huo Q."/>
            <person name="Li W."/>
            <person name="Guo W."/>
            <person name="Chen H."/>
            <person name="Chen S."/>
            <person name="Zhou L."/>
            <person name="Zhou L."/>
            <person name="Ni X."/>
            <person name="Tian J."/>
            <person name="Zhou Y."/>
            <person name="Sheng Y."/>
            <person name="Liu T."/>
            <person name="Pan Y."/>
            <person name="Xia L."/>
            <person name="Li J."/>
            <person name="Zhao F."/>
            <person name="Cao W."/>
        </authorList>
    </citation>
    <scope>NUCLEOTIDE SEQUENCE</scope>
    <source>
        <strain evidence="2">Rmic-2018</strain>
        <tissue evidence="2">Larvae</tissue>
    </source>
</reference>
<gene>
    <name evidence="2" type="ORF">HPB51_017608</name>
</gene>
<name>A0A9J6EHP1_RHIMP</name>
<feature type="compositionally biased region" description="Basic and acidic residues" evidence="1">
    <location>
        <begin position="124"/>
        <end position="147"/>
    </location>
</feature>
<feature type="region of interest" description="Disordered" evidence="1">
    <location>
        <begin position="124"/>
        <end position="151"/>
    </location>
</feature>
<dbReference type="Proteomes" id="UP000821866">
    <property type="component" value="Chromosome 2"/>
</dbReference>
<accession>A0A9J6EHP1</accession>
<evidence type="ECO:0000313" key="3">
    <source>
        <dbReference type="Proteomes" id="UP000821866"/>
    </source>
</evidence>
<protein>
    <submittedName>
        <fullName evidence="2">Uncharacterized protein</fullName>
    </submittedName>
</protein>
<evidence type="ECO:0000313" key="2">
    <source>
        <dbReference type="EMBL" id="KAH8033910.1"/>
    </source>
</evidence>
<organism evidence="2 3">
    <name type="scientific">Rhipicephalus microplus</name>
    <name type="common">Cattle tick</name>
    <name type="synonym">Boophilus microplus</name>
    <dbReference type="NCBI Taxonomy" id="6941"/>
    <lineage>
        <taxon>Eukaryota</taxon>
        <taxon>Metazoa</taxon>
        <taxon>Ecdysozoa</taxon>
        <taxon>Arthropoda</taxon>
        <taxon>Chelicerata</taxon>
        <taxon>Arachnida</taxon>
        <taxon>Acari</taxon>
        <taxon>Parasitiformes</taxon>
        <taxon>Ixodida</taxon>
        <taxon>Ixodoidea</taxon>
        <taxon>Ixodidae</taxon>
        <taxon>Rhipicephalinae</taxon>
        <taxon>Rhipicephalus</taxon>
        <taxon>Boophilus</taxon>
    </lineage>
</organism>